<organism evidence="1 2">
    <name type="scientific">Parafilimonas terrae</name>
    <dbReference type="NCBI Taxonomy" id="1465490"/>
    <lineage>
        <taxon>Bacteria</taxon>
        <taxon>Pseudomonadati</taxon>
        <taxon>Bacteroidota</taxon>
        <taxon>Chitinophagia</taxon>
        <taxon>Chitinophagales</taxon>
        <taxon>Chitinophagaceae</taxon>
        <taxon>Parafilimonas</taxon>
    </lineage>
</organism>
<sequence>MERELLITVKTSETDKKKINREIENIKRLFPYMESFETFTLSHEVLDLEKHTVVSARPKLHDIFKKGIQKNSSFIISLN</sequence>
<name>A0A1I5U9I4_9BACT</name>
<dbReference type="RefSeq" id="WP_143075774.1">
    <property type="nucleotide sequence ID" value="NZ_FOXQ01000003.1"/>
</dbReference>
<gene>
    <name evidence="1" type="ORF">SAMN05444277_103136</name>
</gene>
<protein>
    <submittedName>
        <fullName evidence="1">Uncharacterized protein</fullName>
    </submittedName>
</protein>
<dbReference type="OrthoDB" id="9963706at2"/>
<dbReference type="AlphaFoldDB" id="A0A1I5U9I4"/>
<proteinExistence type="predicted"/>
<dbReference type="EMBL" id="FOXQ01000003">
    <property type="protein sequence ID" value="SFP91607.1"/>
    <property type="molecule type" value="Genomic_DNA"/>
</dbReference>
<dbReference type="Proteomes" id="UP000199031">
    <property type="component" value="Unassembled WGS sequence"/>
</dbReference>
<accession>A0A1I5U9I4</accession>
<keyword evidence="2" id="KW-1185">Reference proteome</keyword>
<reference evidence="1 2" key="1">
    <citation type="submission" date="2016-10" db="EMBL/GenBank/DDBJ databases">
        <authorList>
            <person name="de Groot N.N."/>
        </authorList>
    </citation>
    <scope>NUCLEOTIDE SEQUENCE [LARGE SCALE GENOMIC DNA]</scope>
    <source>
        <strain evidence="1 2">DSM 28286</strain>
    </source>
</reference>
<evidence type="ECO:0000313" key="1">
    <source>
        <dbReference type="EMBL" id="SFP91607.1"/>
    </source>
</evidence>
<evidence type="ECO:0000313" key="2">
    <source>
        <dbReference type="Proteomes" id="UP000199031"/>
    </source>
</evidence>